<gene>
    <name evidence="5" type="ORF">HYPSUDRAFT_131287</name>
</gene>
<keyword evidence="2" id="KW-1133">Transmembrane helix</keyword>
<evidence type="ECO:0008006" key="7">
    <source>
        <dbReference type="Google" id="ProtNLM"/>
    </source>
</evidence>
<keyword evidence="2" id="KW-0812">Transmembrane</keyword>
<name>A0A0D2PFU3_HYPSF</name>
<feature type="transmembrane region" description="Helical" evidence="2">
    <location>
        <begin position="679"/>
        <end position="699"/>
    </location>
</feature>
<dbReference type="STRING" id="945553.A0A0D2PFU3"/>
<evidence type="ECO:0000256" key="2">
    <source>
        <dbReference type="SAM" id="Phobius"/>
    </source>
</evidence>
<dbReference type="OrthoDB" id="2274698at2759"/>
<feature type="transmembrane region" description="Helical" evidence="2">
    <location>
        <begin position="734"/>
        <end position="751"/>
    </location>
</feature>
<dbReference type="OMA" id="DTHIPSY"/>
<feature type="domain" description="DUF2421" evidence="3">
    <location>
        <begin position="789"/>
        <end position="1044"/>
    </location>
</feature>
<evidence type="ECO:0000313" key="5">
    <source>
        <dbReference type="EMBL" id="KJA27441.1"/>
    </source>
</evidence>
<evidence type="ECO:0000259" key="4">
    <source>
        <dbReference type="Pfam" id="PF10337"/>
    </source>
</evidence>
<feature type="compositionally biased region" description="Low complexity" evidence="1">
    <location>
        <begin position="551"/>
        <end position="562"/>
    </location>
</feature>
<proteinExistence type="predicted"/>
<dbReference type="InterPro" id="IPR018823">
    <property type="entry name" value="ArAE_2_N"/>
</dbReference>
<feature type="transmembrane region" description="Helical" evidence="2">
    <location>
        <begin position="705"/>
        <end position="722"/>
    </location>
</feature>
<dbReference type="PANTHER" id="PTHR37994">
    <property type="entry name" value="ARAE_2_N DOMAIN-CONTAINING PROTEIN-RELATED"/>
    <property type="match status" value="1"/>
</dbReference>
<dbReference type="AlphaFoldDB" id="A0A0D2PFU3"/>
<organism evidence="5 6">
    <name type="scientific">Hypholoma sublateritium (strain FD-334 SS-4)</name>
    <dbReference type="NCBI Taxonomy" id="945553"/>
    <lineage>
        <taxon>Eukaryota</taxon>
        <taxon>Fungi</taxon>
        <taxon>Dikarya</taxon>
        <taxon>Basidiomycota</taxon>
        <taxon>Agaricomycotina</taxon>
        <taxon>Agaricomycetes</taxon>
        <taxon>Agaricomycetidae</taxon>
        <taxon>Agaricales</taxon>
        <taxon>Agaricineae</taxon>
        <taxon>Strophariaceae</taxon>
        <taxon>Hypholoma</taxon>
    </lineage>
</organism>
<evidence type="ECO:0000256" key="1">
    <source>
        <dbReference type="SAM" id="MobiDB-lite"/>
    </source>
</evidence>
<dbReference type="InterPro" id="IPR018820">
    <property type="entry name" value="BRE4-related_DUF2421"/>
</dbReference>
<feature type="domain" description="Putative ER transporter 6TM N-terminal" evidence="4">
    <location>
        <begin position="15"/>
        <end position="442"/>
    </location>
</feature>
<feature type="transmembrane region" description="Helical" evidence="2">
    <location>
        <begin position="57"/>
        <end position="84"/>
    </location>
</feature>
<feature type="compositionally biased region" description="Basic and acidic residues" evidence="1">
    <location>
        <begin position="569"/>
        <end position="578"/>
    </location>
</feature>
<keyword evidence="6" id="KW-1185">Reference proteome</keyword>
<feature type="transmembrane region" description="Helical" evidence="2">
    <location>
        <begin position="771"/>
        <end position="790"/>
    </location>
</feature>
<evidence type="ECO:0000259" key="3">
    <source>
        <dbReference type="Pfam" id="PF10334"/>
    </source>
</evidence>
<sequence length="1069" mass="117750">MKTLRTDAAPGPFAWVNLAFKSRRTMKTWIRCCAAFAATAILLVSRKTSDTMGQAAFFSLLVAVILPPSLALSVFLVAAITLLIGMLLGWAWGNAAMASALAARSSTLLMQQKEKLAQSVSLQTQLFTFHGNFLDPRSSAVYGAFLFVGAFGLGAMRAYLPNLTILAIFGNIVLDVVCPFSSASVVIPTKDYTLAKLFILPTTFYIPVAIGSLVLIFPESLSHVWVTSLAENFWAPVLDILRLQSDALSLTPSDTEMWAQMNAKGTLLREQLIRAANEVNTQLKFINIDTSIGRLGPSDLRKINAELKSIMFRASGLHSFSTFVNDINVMEIKELNPTVEQPGSGTQKPSRYQALLFQTKERELLHGHDLDSLLPILQLASENIRASLESTLICVISWFQDSNSRRLTGLFKRKDVVQIQERQQMLAKQLKELVAALSEFRLVERKKLIKPYEKFFDPETKILVKSADMFASRSLYVCFVFIDTIDAFAERMVDMLKIIITIDAQRPTVKIWFPGRISSLKDSITGDDFEGLESPFSMGSSQDPSSFDPASGSGIDSESSSILEEEDNDVSKTTHAEKEDDETGRLADAPSMLKRNPDAFSPKTGVGRAMFKLAPIFRFFKSPEGILALRSGIVSVALWIPAVCPQSAWFYYENKGIWALIMAQLGLATYAGDQIAGFILRFAATAVGLIIGMTLWYIGAGLGHGNPYGVVIALAMISPFLLARISAPLSQMNFWLVGGVTTVFVVGYSWVNANQFLLAKTGVGVAIGWKRALLVIIGFAASLIVMLFPNPVSSRILVRKTLAAIAGEVGHIFAGEVEAFLVEATFIANANGDKPTAVSLKQKKKRTRKIAARVITVAQRLRFIQSSLTTAQFEPQFAGTWPHALYAELYTLQVRMLAALAVLIVSFSKLDVKWCSALVRRTAYLNPNFLSDTFMMINLLSNSLTGGHALPAQLPRLRDRLVYHEYHSNANDIWRDGNHEHTRHAAGPSHVDGSSIGLELDQLTLDILFDEQLPVYSTTIVAFSSLVTRIDEMADIVRTLCGEATFRGYEALQQDYLDREEKCIGTPAT</sequence>
<dbReference type="PANTHER" id="PTHR37994:SF3">
    <property type="entry name" value="ER TRANSPORTER 6TM N-TERMINAL DOMAIN-CONTAINING PROTEIN"/>
    <property type="match status" value="1"/>
</dbReference>
<accession>A0A0D2PFU3</accession>
<feature type="transmembrane region" description="Helical" evidence="2">
    <location>
        <begin position="90"/>
        <end position="109"/>
    </location>
</feature>
<feature type="transmembrane region" description="Helical" evidence="2">
    <location>
        <begin position="194"/>
        <end position="217"/>
    </location>
</feature>
<feature type="transmembrane region" description="Helical" evidence="2">
    <location>
        <begin position="140"/>
        <end position="159"/>
    </location>
</feature>
<evidence type="ECO:0000313" key="6">
    <source>
        <dbReference type="Proteomes" id="UP000054270"/>
    </source>
</evidence>
<protein>
    <recommendedName>
        <fullName evidence="7">ER transporter 6TM N-terminal domain-containing protein</fullName>
    </recommendedName>
</protein>
<dbReference type="Proteomes" id="UP000054270">
    <property type="component" value="Unassembled WGS sequence"/>
</dbReference>
<dbReference type="EMBL" id="KN817524">
    <property type="protein sequence ID" value="KJA27441.1"/>
    <property type="molecule type" value="Genomic_DNA"/>
</dbReference>
<keyword evidence="2" id="KW-0472">Membrane</keyword>
<dbReference type="Pfam" id="PF10334">
    <property type="entry name" value="BRE4"/>
    <property type="match status" value="1"/>
</dbReference>
<feature type="transmembrane region" description="Helical" evidence="2">
    <location>
        <begin position="165"/>
        <end position="187"/>
    </location>
</feature>
<reference evidence="6" key="1">
    <citation type="submission" date="2014-04" db="EMBL/GenBank/DDBJ databases">
        <title>Evolutionary Origins and Diversification of the Mycorrhizal Mutualists.</title>
        <authorList>
            <consortium name="DOE Joint Genome Institute"/>
            <consortium name="Mycorrhizal Genomics Consortium"/>
            <person name="Kohler A."/>
            <person name="Kuo A."/>
            <person name="Nagy L.G."/>
            <person name="Floudas D."/>
            <person name="Copeland A."/>
            <person name="Barry K.W."/>
            <person name="Cichocki N."/>
            <person name="Veneault-Fourrey C."/>
            <person name="LaButti K."/>
            <person name="Lindquist E.A."/>
            <person name="Lipzen A."/>
            <person name="Lundell T."/>
            <person name="Morin E."/>
            <person name="Murat C."/>
            <person name="Riley R."/>
            <person name="Ohm R."/>
            <person name="Sun H."/>
            <person name="Tunlid A."/>
            <person name="Henrissat B."/>
            <person name="Grigoriev I.V."/>
            <person name="Hibbett D.S."/>
            <person name="Martin F."/>
        </authorList>
    </citation>
    <scope>NUCLEOTIDE SEQUENCE [LARGE SCALE GENOMIC DNA]</scope>
    <source>
        <strain evidence="6">FD-334 SS-4</strain>
    </source>
</reference>
<dbReference type="Pfam" id="PF10337">
    <property type="entry name" value="ArAE_2_N"/>
    <property type="match status" value="1"/>
</dbReference>
<feature type="region of interest" description="Disordered" evidence="1">
    <location>
        <begin position="533"/>
        <end position="600"/>
    </location>
</feature>